<keyword evidence="2" id="KW-1185">Reference proteome</keyword>
<dbReference type="AlphaFoldDB" id="A0A0C9UCD4"/>
<dbReference type="EMBL" id="KN837798">
    <property type="protein sequence ID" value="KIJ23121.1"/>
    <property type="molecule type" value="Genomic_DNA"/>
</dbReference>
<proteinExistence type="predicted"/>
<protein>
    <submittedName>
        <fullName evidence="1">Uncharacterized protein</fullName>
    </submittedName>
</protein>
<dbReference type="Proteomes" id="UP000054279">
    <property type="component" value="Unassembled WGS sequence"/>
</dbReference>
<dbReference type="HOGENOM" id="CLU_2484790_0_0_1"/>
<evidence type="ECO:0000313" key="2">
    <source>
        <dbReference type="Proteomes" id="UP000054279"/>
    </source>
</evidence>
<gene>
    <name evidence="1" type="ORF">M422DRAFT_276374</name>
</gene>
<accession>A0A0C9UCD4</accession>
<reference evidence="1 2" key="1">
    <citation type="submission" date="2014-06" db="EMBL/GenBank/DDBJ databases">
        <title>Evolutionary Origins and Diversification of the Mycorrhizal Mutualists.</title>
        <authorList>
            <consortium name="DOE Joint Genome Institute"/>
            <consortium name="Mycorrhizal Genomics Consortium"/>
            <person name="Kohler A."/>
            <person name="Kuo A."/>
            <person name="Nagy L.G."/>
            <person name="Floudas D."/>
            <person name="Copeland A."/>
            <person name="Barry K.W."/>
            <person name="Cichocki N."/>
            <person name="Veneault-Fourrey C."/>
            <person name="LaButti K."/>
            <person name="Lindquist E.A."/>
            <person name="Lipzen A."/>
            <person name="Lundell T."/>
            <person name="Morin E."/>
            <person name="Murat C."/>
            <person name="Riley R."/>
            <person name="Ohm R."/>
            <person name="Sun H."/>
            <person name="Tunlid A."/>
            <person name="Henrissat B."/>
            <person name="Grigoriev I.V."/>
            <person name="Hibbett D.S."/>
            <person name="Martin F."/>
        </authorList>
    </citation>
    <scope>NUCLEOTIDE SEQUENCE [LARGE SCALE GENOMIC DNA]</scope>
    <source>
        <strain evidence="1 2">SS14</strain>
    </source>
</reference>
<organism evidence="1 2">
    <name type="scientific">Sphaerobolus stellatus (strain SS14)</name>
    <dbReference type="NCBI Taxonomy" id="990650"/>
    <lineage>
        <taxon>Eukaryota</taxon>
        <taxon>Fungi</taxon>
        <taxon>Dikarya</taxon>
        <taxon>Basidiomycota</taxon>
        <taxon>Agaricomycotina</taxon>
        <taxon>Agaricomycetes</taxon>
        <taxon>Phallomycetidae</taxon>
        <taxon>Geastrales</taxon>
        <taxon>Sphaerobolaceae</taxon>
        <taxon>Sphaerobolus</taxon>
    </lineage>
</organism>
<name>A0A0C9UCD4_SPHS4</name>
<sequence>MSTMTLFDKESSLFKEYQGLAYEQLRNITIGGGNTLGLHEVQRALPMIHEPHGRAYAGYQGLTLRPANTLGRLRLKGLPSAQFFDDP</sequence>
<evidence type="ECO:0000313" key="1">
    <source>
        <dbReference type="EMBL" id="KIJ23121.1"/>
    </source>
</evidence>